<dbReference type="GO" id="GO:0003677">
    <property type="term" value="F:DNA binding"/>
    <property type="evidence" value="ECO:0007669"/>
    <property type="project" value="UniProtKB-KW"/>
</dbReference>
<dbReference type="InterPro" id="IPR003656">
    <property type="entry name" value="Znf_BED"/>
</dbReference>
<feature type="compositionally biased region" description="Acidic residues" evidence="10">
    <location>
        <begin position="607"/>
        <end position="635"/>
    </location>
</feature>
<evidence type="ECO:0000256" key="2">
    <source>
        <dbReference type="ARBA" id="ARBA00022723"/>
    </source>
</evidence>
<dbReference type="SUPFAM" id="SSF53098">
    <property type="entry name" value="Ribonuclease H-like"/>
    <property type="match status" value="1"/>
</dbReference>
<dbReference type="GO" id="GO:0008270">
    <property type="term" value="F:zinc ion binding"/>
    <property type="evidence" value="ECO:0007669"/>
    <property type="project" value="UniProtKB-KW"/>
</dbReference>
<dbReference type="Pfam" id="PF05699">
    <property type="entry name" value="Dimer_Tnp_hAT"/>
    <property type="match status" value="1"/>
</dbReference>
<evidence type="ECO:0000256" key="7">
    <source>
        <dbReference type="ARBA" id="ARBA00023163"/>
    </source>
</evidence>
<dbReference type="InterPro" id="IPR052035">
    <property type="entry name" value="ZnF_BED_domain_contain"/>
</dbReference>
<organism evidence="12 13">
    <name type="scientific">Caenorhabditis angaria</name>
    <dbReference type="NCBI Taxonomy" id="860376"/>
    <lineage>
        <taxon>Eukaryota</taxon>
        <taxon>Metazoa</taxon>
        <taxon>Ecdysozoa</taxon>
        <taxon>Nematoda</taxon>
        <taxon>Chromadorea</taxon>
        <taxon>Rhabditida</taxon>
        <taxon>Rhabditina</taxon>
        <taxon>Rhabditomorpha</taxon>
        <taxon>Rhabditoidea</taxon>
        <taxon>Rhabditidae</taxon>
        <taxon>Peloderinae</taxon>
        <taxon>Caenorhabditis</taxon>
    </lineage>
</organism>
<keyword evidence="13" id="KW-1185">Reference proteome</keyword>
<keyword evidence="4" id="KW-0862">Zinc</keyword>
<feature type="domain" description="BED-type" evidence="11">
    <location>
        <begin position="1"/>
        <end position="51"/>
    </location>
</feature>
<evidence type="ECO:0000256" key="8">
    <source>
        <dbReference type="ARBA" id="ARBA00023242"/>
    </source>
</evidence>
<feature type="compositionally biased region" description="Basic and acidic residues" evidence="10">
    <location>
        <begin position="638"/>
        <end position="661"/>
    </location>
</feature>
<dbReference type="InterPro" id="IPR012337">
    <property type="entry name" value="RNaseH-like_sf"/>
</dbReference>
<dbReference type="SMART" id="SM00614">
    <property type="entry name" value="ZnF_BED"/>
    <property type="match status" value="1"/>
</dbReference>
<evidence type="ECO:0000256" key="6">
    <source>
        <dbReference type="ARBA" id="ARBA00023125"/>
    </source>
</evidence>
<keyword evidence="5" id="KW-0805">Transcription regulation</keyword>
<evidence type="ECO:0000256" key="1">
    <source>
        <dbReference type="ARBA" id="ARBA00004123"/>
    </source>
</evidence>
<comment type="caution">
    <text evidence="12">The sequence shown here is derived from an EMBL/GenBank/DDBJ whole genome shotgun (WGS) entry which is preliminary data.</text>
</comment>
<accession>A0A9P1N075</accession>
<evidence type="ECO:0000259" key="11">
    <source>
        <dbReference type="PROSITE" id="PS50808"/>
    </source>
</evidence>
<sequence length="698" mass="79941">MPSIVWKFFQKNTENETAKCNICSVVYHAGYGTSTLLRHVKTIHADDYACHISNEERKNGTSSSTTSRVSVKQLNVNFRQQQLKFFVSGNIPYRCVENKNYRKMINILEPKIQLITADTLKSDISDYRRKFEMNTKQELKNRKNMTFLIDGWTKDDMDYEIYSLVVAYNENGKLIQQLIAGFQIEKTDSSSLVVAISEALRRYDLSLANFDFVVSDAASNLRLAAEKMQKEQIKCVCHQVHLIINDATIKNCDVFTEILATSRAIATGLASSRKKRDEFKHQAKLNKIAHGIPQNYSKTRWMGCLDLLTAVQANVKIIGCIPEFKDYIFHPNDVSLINAYIELTSPFKELTLHFEKRTTTASEIYPRLKAGIAILRKTAANLLKDQNYKDLRGKIKKFANALIDSTNTRLDSYMSNEAIRLATIMDARYAYLNQIECRNFNWKKIEDELITAIENDADIEEWFIQRDVAPPVPQKKAKMTDKFESFLSSGQCNNNANYRSCLEKELVLYRNILINSRPSPSSNYSDFWTLHSQKLPILHRFAQKYGAIPASSSEVERIFSLSGRFTSNKLRNRLTAQSTVDFLLSYVAIAKELKEESDYGIEIVEEEEEEQVVETEYDMNSDISDISDEDDDEYYSDLSRDSIEIQERNEGEDEEIRHIVEESNGGDISKDGELLNDDGIPSPISNAETTEEPFTNSE</sequence>
<comment type="subcellular location">
    <subcellularLocation>
        <location evidence="1">Nucleus</location>
    </subcellularLocation>
</comment>
<dbReference type="GO" id="GO:0009791">
    <property type="term" value="P:post-embryonic development"/>
    <property type="evidence" value="ECO:0007669"/>
    <property type="project" value="UniProtKB-ARBA"/>
</dbReference>
<keyword evidence="8" id="KW-0539">Nucleus</keyword>
<dbReference type="GO" id="GO:0005634">
    <property type="term" value="C:nucleus"/>
    <property type="evidence" value="ECO:0007669"/>
    <property type="project" value="UniProtKB-SubCell"/>
</dbReference>
<feature type="region of interest" description="Disordered" evidence="10">
    <location>
        <begin position="607"/>
        <end position="698"/>
    </location>
</feature>
<keyword evidence="2" id="KW-0479">Metal-binding</keyword>
<dbReference type="InterPro" id="IPR036236">
    <property type="entry name" value="Znf_C2H2_sf"/>
</dbReference>
<evidence type="ECO:0000313" key="13">
    <source>
        <dbReference type="Proteomes" id="UP001152747"/>
    </source>
</evidence>
<evidence type="ECO:0000256" key="10">
    <source>
        <dbReference type="SAM" id="MobiDB-lite"/>
    </source>
</evidence>
<reference evidence="12" key="1">
    <citation type="submission" date="2022-11" db="EMBL/GenBank/DDBJ databases">
        <authorList>
            <person name="Kikuchi T."/>
        </authorList>
    </citation>
    <scope>NUCLEOTIDE SEQUENCE</scope>
    <source>
        <strain evidence="12">PS1010</strain>
    </source>
</reference>
<dbReference type="PANTHER" id="PTHR46481">
    <property type="entry name" value="ZINC FINGER BED DOMAIN-CONTAINING PROTEIN 4"/>
    <property type="match status" value="1"/>
</dbReference>
<dbReference type="OrthoDB" id="5870487at2759"/>
<dbReference type="GO" id="GO:0046983">
    <property type="term" value="F:protein dimerization activity"/>
    <property type="evidence" value="ECO:0007669"/>
    <property type="project" value="InterPro"/>
</dbReference>
<dbReference type="EMBL" id="CANHGI010000002">
    <property type="protein sequence ID" value="CAI5442826.1"/>
    <property type="molecule type" value="Genomic_DNA"/>
</dbReference>
<feature type="compositionally biased region" description="Polar residues" evidence="10">
    <location>
        <begin position="683"/>
        <end position="698"/>
    </location>
</feature>
<evidence type="ECO:0000256" key="9">
    <source>
        <dbReference type="PROSITE-ProRule" id="PRU00027"/>
    </source>
</evidence>
<dbReference type="InterPro" id="IPR008906">
    <property type="entry name" value="HATC_C_dom"/>
</dbReference>
<keyword evidence="7" id="KW-0804">Transcription</keyword>
<name>A0A9P1N075_9PELO</name>
<protein>
    <recommendedName>
        <fullName evidence="11">BED-type domain-containing protein</fullName>
    </recommendedName>
</protein>
<evidence type="ECO:0000256" key="3">
    <source>
        <dbReference type="ARBA" id="ARBA00022771"/>
    </source>
</evidence>
<evidence type="ECO:0000256" key="4">
    <source>
        <dbReference type="ARBA" id="ARBA00022833"/>
    </source>
</evidence>
<gene>
    <name evidence="12" type="ORF">CAMP_LOCUS5463</name>
</gene>
<evidence type="ECO:0000256" key="5">
    <source>
        <dbReference type="ARBA" id="ARBA00023015"/>
    </source>
</evidence>
<proteinExistence type="predicted"/>
<evidence type="ECO:0000313" key="12">
    <source>
        <dbReference type="EMBL" id="CAI5442826.1"/>
    </source>
</evidence>
<keyword evidence="3 9" id="KW-0863">Zinc-finger</keyword>
<dbReference type="SUPFAM" id="SSF57667">
    <property type="entry name" value="beta-beta-alpha zinc fingers"/>
    <property type="match status" value="1"/>
</dbReference>
<dbReference type="PANTHER" id="PTHR46481:SF10">
    <property type="entry name" value="ZINC FINGER BED DOMAIN-CONTAINING PROTEIN 39"/>
    <property type="match status" value="1"/>
</dbReference>
<dbReference type="PROSITE" id="PS50808">
    <property type="entry name" value="ZF_BED"/>
    <property type="match status" value="1"/>
</dbReference>
<dbReference type="AlphaFoldDB" id="A0A9P1N075"/>
<dbReference type="Proteomes" id="UP001152747">
    <property type="component" value="Unassembled WGS sequence"/>
</dbReference>
<dbReference type="Pfam" id="PF02892">
    <property type="entry name" value="zf-BED"/>
    <property type="match status" value="1"/>
</dbReference>
<keyword evidence="6" id="KW-0238">DNA-binding</keyword>